<dbReference type="Pfam" id="PF13360">
    <property type="entry name" value="PQQ_2"/>
    <property type="match status" value="1"/>
</dbReference>
<feature type="chain" id="PRO_5022835900" evidence="2">
    <location>
        <begin position="23"/>
        <end position="441"/>
    </location>
</feature>
<dbReference type="EC" id="1.1.9.1" evidence="4"/>
<name>A0A5C5YS31_9BACT</name>
<dbReference type="Proteomes" id="UP000318478">
    <property type="component" value="Unassembled WGS sequence"/>
</dbReference>
<dbReference type="EMBL" id="SJPO01000003">
    <property type="protein sequence ID" value="TWT77688.1"/>
    <property type="molecule type" value="Genomic_DNA"/>
</dbReference>
<evidence type="ECO:0000256" key="2">
    <source>
        <dbReference type="SAM" id="SignalP"/>
    </source>
</evidence>
<comment type="caution">
    <text evidence="4">The sequence shown here is derived from an EMBL/GenBank/DDBJ whole genome shotgun (WGS) entry which is preliminary data.</text>
</comment>
<evidence type="ECO:0000256" key="1">
    <source>
        <dbReference type="SAM" id="MobiDB-lite"/>
    </source>
</evidence>
<protein>
    <submittedName>
        <fullName evidence="4">Quinohemoprotein ethanol dehydrogenase type-1</fullName>
        <ecNumber evidence="4">1.1.9.1</ecNumber>
    </submittedName>
</protein>
<evidence type="ECO:0000259" key="3">
    <source>
        <dbReference type="Pfam" id="PF13360"/>
    </source>
</evidence>
<dbReference type="SMART" id="SM00564">
    <property type="entry name" value="PQQ"/>
    <property type="match status" value="4"/>
</dbReference>
<keyword evidence="4" id="KW-0560">Oxidoreductase</keyword>
<organism evidence="4 5">
    <name type="scientific">Posidoniimonas polymericola</name>
    <dbReference type="NCBI Taxonomy" id="2528002"/>
    <lineage>
        <taxon>Bacteria</taxon>
        <taxon>Pseudomonadati</taxon>
        <taxon>Planctomycetota</taxon>
        <taxon>Planctomycetia</taxon>
        <taxon>Pirellulales</taxon>
        <taxon>Lacipirellulaceae</taxon>
        <taxon>Posidoniimonas</taxon>
    </lineage>
</organism>
<evidence type="ECO:0000313" key="4">
    <source>
        <dbReference type="EMBL" id="TWT77688.1"/>
    </source>
</evidence>
<feature type="compositionally biased region" description="Low complexity" evidence="1">
    <location>
        <begin position="336"/>
        <end position="353"/>
    </location>
</feature>
<evidence type="ECO:0000313" key="5">
    <source>
        <dbReference type="Proteomes" id="UP000318478"/>
    </source>
</evidence>
<dbReference type="InterPro" id="IPR011047">
    <property type="entry name" value="Quinoprotein_ADH-like_sf"/>
</dbReference>
<dbReference type="Gene3D" id="2.130.10.10">
    <property type="entry name" value="YVTN repeat-like/Quinoprotein amine dehydrogenase"/>
    <property type="match status" value="1"/>
</dbReference>
<feature type="region of interest" description="Disordered" evidence="1">
    <location>
        <begin position="328"/>
        <end position="374"/>
    </location>
</feature>
<reference evidence="4 5" key="1">
    <citation type="submission" date="2019-02" db="EMBL/GenBank/DDBJ databases">
        <title>Deep-cultivation of Planctomycetes and their phenomic and genomic characterization uncovers novel biology.</title>
        <authorList>
            <person name="Wiegand S."/>
            <person name="Jogler M."/>
            <person name="Boedeker C."/>
            <person name="Pinto D."/>
            <person name="Vollmers J."/>
            <person name="Rivas-Marin E."/>
            <person name="Kohn T."/>
            <person name="Peeters S.H."/>
            <person name="Heuer A."/>
            <person name="Rast P."/>
            <person name="Oberbeckmann S."/>
            <person name="Bunk B."/>
            <person name="Jeske O."/>
            <person name="Meyerdierks A."/>
            <person name="Storesund J.E."/>
            <person name="Kallscheuer N."/>
            <person name="Luecker S."/>
            <person name="Lage O.M."/>
            <person name="Pohl T."/>
            <person name="Merkel B.J."/>
            <person name="Hornburger P."/>
            <person name="Mueller R.-W."/>
            <person name="Bruemmer F."/>
            <person name="Labrenz M."/>
            <person name="Spormann A.M."/>
            <person name="Op Den Camp H."/>
            <person name="Overmann J."/>
            <person name="Amann R."/>
            <person name="Jetten M.S.M."/>
            <person name="Mascher T."/>
            <person name="Medema M.H."/>
            <person name="Devos D.P."/>
            <person name="Kaster A.-K."/>
            <person name="Ovreas L."/>
            <person name="Rohde M."/>
            <person name="Galperin M.Y."/>
            <person name="Jogler C."/>
        </authorList>
    </citation>
    <scope>NUCLEOTIDE SEQUENCE [LARGE SCALE GENOMIC DNA]</scope>
    <source>
        <strain evidence="4 5">Pla123a</strain>
    </source>
</reference>
<gene>
    <name evidence="4" type="primary">qheDH</name>
    <name evidence="4" type="ORF">Pla123a_14840</name>
</gene>
<keyword evidence="5" id="KW-1185">Reference proteome</keyword>
<dbReference type="AlphaFoldDB" id="A0A5C5YS31"/>
<dbReference type="InterPro" id="IPR015943">
    <property type="entry name" value="WD40/YVTN_repeat-like_dom_sf"/>
</dbReference>
<dbReference type="RefSeq" id="WP_146585424.1">
    <property type="nucleotide sequence ID" value="NZ_SJPO01000003.1"/>
</dbReference>
<dbReference type="GO" id="GO:0016491">
    <property type="term" value="F:oxidoreductase activity"/>
    <property type="evidence" value="ECO:0007669"/>
    <property type="project" value="UniProtKB-KW"/>
</dbReference>
<keyword evidence="2" id="KW-0732">Signal</keyword>
<feature type="domain" description="Pyrrolo-quinoline quinone repeat" evidence="3">
    <location>
        <begin position="81"/>
        <end position="328"/>
    </location>
</feature>
<dbReference type="InterPro" id="IPR002372">
    <property type="entry name" value="PQQ_rpt_dom"/>
</dbReference>
<dbReference type="PANTHER" id="PTHR34512:SF30">
    <property type="entry name" value="OUTER MEMBRANE PROTEIN ASSEMBLY FACTOR BAMB"/>
    <property type="match status" value="1"/>
</dbReference>
<dbReference type="SUPFAM" id="SSF50998">
    <property type="entry name" value="Quinoprotein alcohol dehydrogenase-like"/>
    <property type="match status" value="1"/>
</dbReference>
<feature type="signal peptide" evidence="2">
    <location>
        <begin position="1"/>
        <end position="22"/>
    </location>
</feature>
<accession>A0A5C5YS31</accession>
<dbReference type="PANTHER" id="PTHR34512">
    <property type="entry name" value="CELL SURFACE PROTEIN"/>
    <property type="match status" value="1"/>
</dbReference>
<proteinExistence type="predicted"/>
<dbReference type="OrthoDB" id="257581at2"/>
<sequence length="441" mass="46698" precursor="true">MKRLAAVCSLSLASLAYSSAVAQDWPQWRGANRDAKATGFEAPSEWPAELEQRWKVTVGDGVATPSLVGERLYVYAREGGDEVLRCLDASTGDEQWRDALPAAGVGGPASGFAGPRCSPVISGGKVVIMGVEGVISCLDAASGELLWRNDDYRGEVPRFATSSSPLVTAGVCIAQVGSSDQGGMVAFDLATGEKRWEWDGDGPSYASPVLMDIAGQEVVIAPTSRNLVAIDADSGELLREVPYEQGRYNAATPVIVDQLVIYAGPTRGTTAERVTKSGDELTAEPVWKNTDNSLQFNSPVLKDGMLYGLSNLGSLFCVDAESGDTAWTAPLAKPTEPSAQPEAQPAAQQPEQPAEGERGSRRGRRGRRGGGGGYGSVVDAGSVLFALSPAKELVVFNPNAEAFQEVARYKVADSDTYAYPVIAGNRVYIKDADSVILWVIE</sequence>
<dbReference type="InterPro" id="IPR018391">
    <property type="entry name" value="PQQ_b-propeller_rpt"/>
</dbReference>